<keyword evidence="1" id="KW-0479">Metal-binding</keyword>
<sequence>MVRRRSIVWGYFSTVSSHSVQCLICSRFVPKHAQGTTTALLRHLRVNHPTEANRPSRGRFSEGTSIHGSQDMETGGEQFCSVEVAIEDGDSDYPTMGNEGEVNSAIGGILEAHQAEQTTNEEAISDFIVDRKPRKRSMIWKHFEILEGLSAAQCRICLKTLQCFEGGSTSNLHRHMSKRHPVLFSEFLANGQNPRASHSSQGPNIVEDTSPPQETVRRTEKRKCPDVSEEDGDTDSLTAGINVDMNSTIVGILAATRGGPAEQTAHLESSGDHPRRRGKRSVIWKHFERLDSLDAAQCRICMKKLHCFEGGSTSNLHRHMSKRHPGVFSQLWTDGQNHNEDTPAPTETIKAAKKRQGSGMLKFSPEGQMRMFRRERELIEALRRAQREEAQALEQQKELIEKLRSANAREAAAEREQIESLRKAQMEEAKDLIRQREELEVEKAELQKKWEELQQQQG</sequence>
<dbReference type="EMBL" id="OY660864">
    <property type="protein sequence ID" value="CAJ1049154.1"/>
    <property type="molecule type" value="Genomic_DNA"/>
</dbReference>
<dbReference type="PROSITE" id="PS50808">
    <property type="entry name" value="ZF_BED"/>
    <property type="match status" value="3"/>
</dbReference>
<dbReference type="PANTHER" id="PTHR34396:SF27">
    <property type="entry name" value="OS08G0208700 PROTEIN"/>
    <property type="match status" value="1"/>
</dbReference>
<accession>A0AAV1EKD8</accession>
<evidence type="ECO:0000256" key="3">
    <source>
        <dbReference type="ARBA" id="ARBA00022833"/>
    </source>
</evidence>
<feature type="coiled-coil region" evidence="5">
    <location>
        <begin position="375"/>
        <end position="456"/>
    </location>
</feature>
<evidence type="ECO:0000259" key="7">
    <source>
        <dbReference type="PROSITE" id="PS50808"/>
    </source>
</evidence>
<dbReference type="GO" id="GO:0008270">
    <property type="term" value="F:zinc ion binding"/>
    <property type="evidence" value="ECO:0007669"/>
    <property type="project" value="UniProtKB-KW"/>
</dbReference>
<feature type="domain" description="BED-type" evidence="7">
    <location>
        <begin position="134"/>
        <end position="187"/>
    </location>
</feature>
<dbReference type="SUPFAM" id="SSF57667">
    <property type="entry name" value="beta-beta-alpha zinc fingers"/>
    <property type="match status" value="3"/>
</dbReference>
<dbReference type="AlphaFoldDB" id="A0AAV1EKD8"/>
<gene>
    <name evidence="8" type="ORF">XNOV1_A003763</name>
</gene>
<feature type="region of interest" description="Disordered" evidence="6">
    <location>
        <begin position="192"/>
        <end position="239"/>
    </location>
</feature>
<evidence type="ECO:0000256" key="5">
    <source>
        <dbReference type="SAM" id="Coils"/>
    </source>
</evidence>
<dbReference type="PANTHER" id="PTHR34396">
    <property type="entry name" value="OS03G0264950 PROTEIN-RELATED"/>
    <property type="match status" value="1"/>
</dbReference>
<dbReference type="Pfam" id="PF02892">
    <property type="entry name" value="zf-BED"/>
    <property type="match status" value="3"/>
</dbReference>
<keyword evidence="5" id="KW-0175">Coiled coil</keyword>
<proteinExistence type="predicted"/>
<feature type="domain" description="BED-type" evidence="7">
    <location>
        <begin position="278"/>
        <end position="331"/>
    </location>
</feature>
<dbReference type="GO" id="GO:0006357">
    <property type="term" value="P:regulation of transcription by RNA polymerase II"/>
    <property type="evidence" value="ECO:0007669"/>
    <property type="project" value="TreeGrafter"/>
</dbReference>
<dbReference type="GO" id="GO:0005634">
    <property type="term" value="C:nucleus"/>
    <property type="evidence" value="ECO:0007669"/>
    <property type="project" value="TreeGrafter"/>
</dbReference>
<keyword evidence="2 4" id="KW-0863">Zinc-finger</keyword>
<dbReference type="Proteomes" id="UP001178508">
    <property type="component" value="Chromosome 1"/>
</dbReference>
<dbReference type="InterPro" id="IPR003656">
    <property type="entry name" value="Znf_BED"/>
</dbReference>
<dbReference type="GO" id="GO:1990837">
    <property type="term" value="F:sequence-specific double-stranded DNA binding"/>
    <property type="evidence" value="ECO:0007669"/>
    <property type="project" value="TreeGrafter"/>
</dbReference>
<evidence type="ECO:0000256" key="2">
    <source>
        <dbReference type="ARBA" id="ARBA00022771"/>
    </source>
</evidence>
<dbReference type="InterPro" id="IPR036236">
    <property type="entry name" value="Znf_C2H2_sf"/>
</dbReference>
<feature type="compositionally biased region" description="Polar residues" evidence="6">
    <location>
        <begin position="62"/>
        <end position="72"/>
    </location>
</feature>
<evidence type="ECO:0000256" key="1">
    <source>
        <dbReference type="ARBA" id="ARBA00022723"/>
    </source>
</evidence>
<dbReference type="SMART" id="SM00614">
    <property type="entry name" value="ZnF_BED"/>
    <property type="match status" value="3"/>
</dbReference>
<evidence type="ECO:0000256" key="4">
    <source>
        <dbReference type="PROSITE-ProRule" id="PRU00027"/>
    </source>
</evidence>
<keyword evidence="3" id="KW-0862">Zinc</keyword>
<keyword evidence="9" id="KW-1185">Reference proteome</keyword>
<evidence type="ECO:0000313" key="9">
    <source>
        <dbReference type="Proteomes" id="UP001178508"/>
    </source>
</evidence>
<evidence type="ECO:0000313" key="8">
    <source>
        <dbReference type="EMBL" id="CAJ1049154.1"/>
    </source>
</evidence>
<feature type="region of interest" description="Disordered" evidence="6">
    <location>
        <begin position="46"/>
        <end position="72"/>
    </location>
</feature>
<feature type="domain" description="BED-type" evidence="7">
    <location>
        <begin position="3"/>
        <end position="55"/>
    </location>
</feature>
<evidence type="ECO:0000256" key="6">
    <source>
        <dbReference type="SAM" id="MobiDB-lite"/>
    </source>
</evidence>
<organism evidence="8 9">
    <name type="scientific">Xyrichtys novacula</name>
    <name type="common">Pearly razorfish</name>
    <name type="synonym">Hemipteronotus novacula</name>
    <dbReference type="NCBI Taxonomy" id="13765"/>
    <lineage>
        <taxon>Eukaryota</taxon>
        <taxon>Metazoa</taxon>
        <taxon>Chordata</taxon>
        <taxon>Craniata</taxon>
        <taxon>Vertebrata</taxon>
        <taxon>Euteleostomi</taxon>
        <taxon>Actinopterygii</taxon>
        <taxon>Neopterygii</taxon>
        <taxon>Teleostei</taxon>
        <taxon>Neoteleostei</taxon>
        <taxon>Acanthomorphata</taxon>
        <taxon>Eupercaria</taxon>
        <taxon>Labriformes</taxon>
        <taxon>Labridae</taxon>
        <taxon>Xyrichtys</taxon>
    </lineage>
</organism>
<name>A0AAV1EKD8_XYRNO</name>
<protein>
    <submittedName>
        <fullName evidence="8">Uncharacterized protein LOC117810753 isoform X2</fullName>
    </submittedName>
</protein>
<feature type="compositionally biased region" description="Polar residues" evidence="6">
    <location>
        <begin position="192"/>
        <end position="203"/>
    </location>
</feature>
<feature type="compositionally biased region" description="Basic and acidic residues" evidence="6">
    <location>
        <begin position="215"/>
        <end position="226"/>
    </location>
</feature>
<dbReference type="InterPro" id="IPR053031">
    <property type="entry name" value="Cuticle_assoc_protein"/>
</dbReference>
<reference evidence="8" key="1">
    <citation type="submission" date="2023-08" db="EMBL/GenBank/DDBJ databases">
        <authorList>
            <person name="Alioto T."/>
            <person name="Alioto T."/>
            <person name="Gomez Garrido J."/>
        </authorList>
    </citation>
    <scope>NUCLEOTIDE SEQUENCE</scope>
</reference>